<evidence type="ECO:0000313" key="2">
    <source>
        <dbReference type="EMBL" id="ALM25958.1"/>
    </source>
</evidence>
<sequence length="91" mass="10897">MASSILKNVMMTVAGLFIFPFWIMFFYVAFVIPYVYFYVCHKFFQRNSVWVDRQLKGTLRRGCLMLNFIKRFLCALVTFMDDYNAESPYDV</sequence>
<dbReference type="RefSeq" id="YP_009179271.1">
    <property type="nucleotide sequence ID" value="NC_028379.1"/>
</dbReference>
<keyword evidence="1" id="KW-1133">Transmembrane helix</keyword>
<dbReference type="EMBL" id="KT832477">
    <property type="protein sequence ID" value="ALM25958.1"/>
    <property type="molecule type" value="Genomic_DNA"/>
</dbReference>
<reference evidence="3" key="2">
    <citation type="journal article" date="2011" name="Vet. Microbiol.">
        <title>Detection and evaluation of novel herpesviruses in routine and pathological samples from Asian and African elephants: identification of two new probosciviruses (EEHV5 and EEHV6) and two new gammaherpesviruses (EGHV3B and EGHV5).</title>
        <authorList>
            <person name="Latimer E"/>
            <person name="Zong JC"/>
            <person name="Heaggans SY"/>
            <person name="Richman LK"/>
            <person name="Hayward GS."/>
        </authorList>
    </citation>
    <scope>NUCLEOTIDE SEQUENCE [LARGE SCALE GENOMIC DNA]</scope>
</reference>
<dbReference type="GeneID" id="26196547"/>
<reference evidence="3" key="1">
    <citation type="journal article" date="2009" name="Vet. Pathol.">
        <title>Clinico-pathologic features of fatal disease attributed to new variants of endotheliotropic herpesviruses in two Asian elephants (Elephas maximus).</title>
        <authorList>
            <person name="Garner M.M."/>
            <person name="Helmick K."/>
            <person name="Ochsenreiter J."/>
            <person name="Richman L.K."/>
            <person name="Latimer E."/>
            <person name="Wise A.G."/>
            <person name="Maes R.K."/>
            <person name="Kiupel M."/>
            <person name="Nordhausen R.W."/>
            <person name="Zong J.C."/>
            <person name="Hayward G.S."/>
        </authorList>
    </citation>
    <scope>NUCLEOTIDE SEQUENCE [LARGE SCALE GENOMIC DNA]</scope>
</reference>
<feature type="transmembrane region" description="Helical" evidence="1">
    <location>
        <begin position="12"/>
        <end position="39"/>
    </location>
</feature>
<dbReference type="OrthoDB" id="27829at10239"/>
<dbReference type="KEGG" id="vg:26196547"/>
<keyword evidence="1" id="KW-0812">Transmembrane</keyword>
<reference evidence="3" key="3">
    <citation type="journal article" date="2014" name="J. Virol.">
        <title>Comparative genome analysis of four elephant endotheliotropic herpesviruses, EEHV3, EEHV4, EEHV5, and EEHV6, from cases of hemorrhagic disease or viremia.</title>
        <authorList>
            <person name="Zong JC"/>
            <person name="Latimer EM"/>
            <person name="Long SY"/>
            <person name="Richman LK"/>
            <person name="Heaggans SY"/>
            <person name="Hayward GS."/>
        </authorList>
    </citation>
    <scope>NUCLEOTIDE SEQUENCE [LARGE SCALE GENOMIC DNA]</scope>
</reference>
<proteinExistence type="predicted"/>
<reference evidence="2 3" key="5">
    <citation type="journal article" date="2016" name="MSphere">
        <title>Comparison of the Gene Coding Contents and Other Unusual Features of the GC-Rich and AT-Rich Branch Probosciviruses.</title>
        <authorList>
            <person name="Ling P.D."/>
            <person name="Long S.Y."/>
            <person name="Zong J.C."/>
            <person name="Heaggans S.Y."/>
            <person name="Qin X."/>
            <person name="Hayward G.S."/>
        </authorList>
    </citation>
    <scope>NUCLEOTIDE SEQUENCE [LARGE SCALE GENOMIC DNA]</scope>
    <source>
        <strain evidence="2">North American NAP69</strain>
    </source>
</reference>
<dbReference type="Proteomes" id="UP000161618">
    <property type="component" value="Segment"/>
</dbReference>
<reference evidence="2 3" key="4">
    <citation type="journal article" date="2016" name="MSphere">
        <title>Complete Genome Sequence of Elephant Endotheliotropic Herpesvirus 4, the First Example of a GC-Rich Branch Proboscivirus.</title>
        <authorList>
            <person name="Ling P.D."/>
            <person name="Long S.Y."/>
            <person name="Fuery A."/>
            <person name="Peng R.S."/>
            <person name="Heaggans S.Y."/>
            <person name="Qin X."/>
            <person name="Worley K.C."/>
            <person name="Dugan S."/>
            <person name="Hayward G.S."/>
        </authorList>
    </citation>
    <scope>NUCLEOTIDE SEQUENCE [LARGE SCALE GENOMIC DNA]</scope>
    <source>
        <strain evidence="2">North American NAP69</strain>
    </source>
</reference>
<gene>
    <name evidence="2" type="primary">E22</name>
</gene>
<keyword evidence="1" id="KW-0472">Membrane</keyword>
<protein>
    <submittedName>
        <fullName evidence="2">Protein E22</fullName>
    </submittedName>
</protein>
<keyword evidence="3" id="KW-1185">Reference proteome</keyword>
<evidence type="ECO:0000256" key="1">
    <source>
        <dbReference type="SAM" id="Phobius"/>
    </source>
</evidence>
<organism evidence="2 3">
    <name type="scientific">Elephant endotheliotropic herpesvirus 4</name>
    <dbReference type="NCBI Taxonomy" id="548914"/>
    <lineage>
        <taxon>Viruses</taxon>
        <taxon>Duplodnaviria</taxon>
        <taxon>Heunggongvirae</taxon>
        <taxon>Peploviricota</taxon>
        <taxon>Herviviricetes</taxon>
        <taxon>Herpesvirales</taxon>
        <taxon>Orthoherpesviridae</taxon>
        <taxon>Betaherpesvirinae</taxon>
        <taxon>Proboscivirus</taxon>
    </lineage>
</organism>
<name>A0A0S1TQ98_9BETA</name>
<evidence type="ECO:0000313" key="3">
    <source>
        <dbReference type="Proteomes" id="UP000161618"/>
    </source>
</evidence>
<accession>A0A0S1TQ98</accession>